<dbReference type="Gene3D" id="1.25.10.10">
    <property type="entry name" value="Leucine-rich Repeat Variant"/>
    <property type="match status" value="1"/>
</dbReference>
<dbReference type="SMART" id="SM00454">
    <property type="entry name" value="SAM"/>
    <property type="match status" value="2"/>
</dbReference>
<comment type="catalytic activity">
    <reaction evidence="10">
        <text>NAD(+) + H2O = ADP-D-ribose + nicotinamide + H(+)</text>
        <dbReference type="Rhea" id="RHEA:16301"/>
        <dbReference type="ChEBI" id="CHEBI:15377"/>
        <dbReference type="ChEBI" id="CHEBI:15378"/>
        <dbReference type="ChEBI" id="CHEBI:17154"/>
        <dbReference type="ChEBI" id="CHEBI:57540"/>
        <dbReference type="ChEBI" id="CHEBI:57967"/>
        <dbReference type="EC" id="3.2.2.6"/>
    </reaction>
    <physiologicalReaction direction="left-to-right" evidence="10">
        <dbReference type="Rhea" id="RHEA:16302"/>
    </physiologicalReaction>
</comment>
<dbReference type="GO" id="GO:0019677">
    <property type="term" value="P:NAD+ catabolic process"/>
    <property type="evidence" value="ECO:0007669"/>
    <property type="project" value="UniProtKB-ARBA"/>
</dbReference>
<dbReference type="InterPro" id="IPR013761">
    <property type="entry name" value="SAM/pointed_sf"/>
</dbReference>
<dbReference type="GO" id="GO:0034128">
    <property type="term" value="P:negative regulation of MyD88-independent toll-like receptor signaling pathway"/>
    <property type="evidence" value="ECO:0007669"/>
    <property type="project" value="InterPro"/>
</dbReference>
<evidence type="ECO:0000256" key="11">
    <source>
        <dbReference type="SAM" id="MobiDB-lite"/>
    </source>
</evidence>
<dbReference type="CDD" id="cd09501">
    <property type="entry name" value="SAM_SARM1-like_repeat1"/>
    <property type="match status" value="1"/>
</dbReference>
<accession>A0A553PB48</accession>
<keyword evidence="4" id="KW-0963">Cytoplasm</keyword>
<evidence type="ECO:0000256" key="5">
    <source>
        <dbReference type="ARBA" id="ARBA00022588"/>
    </source>
</evidence>
<dbReference type="InterPro" id="IPR001660">
    <property type="entry name" value="SAM"/>
</dbReference>
<dbReference type="CDD" id="cd24153">
    <property type="entry name" value="SARM1_N"/>
    <property type="match status" value="1"/>
</dbReference>
<dbReference type="SUPFAM" id="SSF48371">
    <property type="entry name" value="ARM repeat"/>
    <property type="match status" value="1"/>
</dbReference>
<dbReference type="InterPro" id="IPR011989">
    <property type="entry name" value="ARM-like"/>
</dbReference>
<comment type="similarity">
    <text evidence="2">Belongs to the SARM1 family.</text>
</comment>
<keyword evidence="7" id="KW-0378">Hydrolase</keyword>
<dbReference type="GO" id="GO:0007165">
    <property type="term" value="P:signal transduction"/>
    <property type="evidence" value="ECO:0007669"/>
    <property type="project" value="InterPro"/>
</dbReference>
<evidence type="ECO:0000259" key="12">
    <source>
        <dbReference type="PROSITE" id="PS50104"/>
    </source>
</evidence>
<dbReference type="EC" id="3.2.2.6" evidence="3"/>
<organism evidence="14 15">
    <name type="scientific">Tigriopus californicus</name>
    <name type="common">Marine copepod</name>
    <dbReference type="NCBI Taxonomy" id="6832"/>
    <lineage>
        <taxon>Eukaryota</taxon>
        <taxon>Metazoa</taxon>
        <taxon>Ecdysozoa</taxon>
        <taxon>Arthropoda</taxon>
        <taxon>Crustacea</taxon>
        <taxon>Multicrustacea</taxon>
        <taxon>Hexanauplia</taxon>
        <taxon>Copepoda</taxon>
        <taxon>Harpacticoida</taxon>
        <taxon>Harpacticidae</taxon>
        <taxon>Tigriopus</taxon>
    </lineage>
</organism>
<dbReference type="GO" id="GO:0044297">
    <property type="term" value="C:cell body"/>
    <property type="evidence" value="ECO:0007669"/>
    <property type="project" value="UniProtKB-ARBA"/>
</dbReference>
<comment type="caution">
    <text evidence="14">The sequence shown here is derived from an EMBL/GenBank/DDBJ whole genome shotgun (WGS) entry which is preliminary data.</text>
</comment>
<dbReference type="Proteomes" id="UP000318571">
    <property type="component" value="Chromosome 2"/>
</dbReference>
<feature type="region of interest" description="Disordered" evidence="11">
    <location>
        <begin position="958"/>
        <end position="994"/>
    </location>
</feature>
<evidence type="ECO:0000256" key="2">
    <source>
        <dbReference type="ARBA" id="ARBA00008291"/>
    </source>
</evidence>
<feature type="region of interest" description="Disordered" evidence="11">
    <location>
        <begin position="1"/>
        <end position="22"/>
    </location>
</feature>
<feature type="domain" description="SAM" evidence="13">
    <location>
        <begin position="650"/>
        <end position="714"/>
    </location>
</feature>
<feature type="compositionally biased region" description="Polar residues" evidence="11">
    <location>
        <begin position="1"/>
        <end position="20"/>
    </location>
</feature>
<evidence type="ECO:0000256" key="10">
    <source>
        <dbReference type="ARBA" id="ARBA00047304"/>
    </source>
</evidence>
<dbReference type="GO" id="GO:0061809">
    <property type="term" value="F:NAD+ nucleosidase activity, cyclic ADP-ribose generating"/>
    <property type="evidence" value="ECO:0007669"/>
    <property type="project" value="UniProtKB-EC"/>
</dbReference>
<proteinExistence type="inferred from homology"/>
<name>A0A553PB48_TIGCA</name>
<dbReference type="AlphaFoldDB" id="A0A553PB48"/>
<feature type="compositionally biased region" description="Polar residues" evidence="11">
    <location>
        <begin position="131"/>
        <end position="146"/>
    </location>
</feature>
<dbReference type="PROSITE" id="PS50104">
    <property type="entry name" value="TIR"/>
    <property type="match status" value="1"/>
</dbReference>
<dbReference type="PANTHER" id="PTHR22998:SF1">
    <property type="entry name" value="NAD(+) HYDROLASE SARM1"/>
    <property type="match status" value="1"/>
</dbReference>
<dbReference type="Pfam" id="PF07647">
    <property type="entry name" value="SAM_2"/>
    <property type="match status" value="2"/>
</dbReference>
<dbReference type="GO" id="GO:0048678">
    <property type="term" value="P:response to axon injury"/>
    <property type="evidence" value="ECO:0007669"/>
    <property type="project" value="InterPro"/>
</dbReference>
<feature type="region of interest" description="Disordered" evidence="11">
    <location>
        <begin position="55"/>
        <end position="74"/>
    </location>
</feature>
<keyword evidence="15" id="KW-1185">Reference proteome</keyword>
<reference evidence="14 15" key="1">
    <citation type="journal article" date="2018" name="Nat. Ecol. Evol.">
        <title>Genomic signatures of mitonuclear coevolution across populations of Tigriopus californicus.</title>
        <authorList>
            <person name="Barreto F.S."/>
            <person name="Watson E.T."/>
            <person name="Lima T.G."/>
            <person name="Willett C.S."/>
            <person name="Edmands S."/>
            <person name="Li W."/>
            <person name="Burton R.S."/>
        </authorList>
    </citation>
    <scope>NUCLEOTIDE SEQUENCE [LARGE SCALE GENOMIC DNA]</scope>
    <source>
        <strain evidence="14 15">San Diego</strain>
    </source>
</reference>
<dbReference type="InterPro" id="IPR035897">
    <property type="entry name" value="Toll_tir_struct_dom_sf"/>
</dbReference>
<dbReference type="CDD" id="cd09502">
    <property type="entry name" value="SAM_SARM1-like_repeat2"/>
    <property type="match status" value="1"/>
</dbReference>
<evidence type="ECO:0000256" key="6">
    <source>
        <dbReference type="ARBA" id="ARBA00022737"/>
    </source>
</evidence>
<dbReference type="Gene3D" id="1.10.150.50">
    <property type="entry name" value="Transcription Factor, Ets-1"/>
    <property type="match status" value="2"/>
</dbReference>
<evidence type="ECO:0000256" key="3">
    <source>
        <dbReference type="ARBA" id="ARBA00011982"/>
    </source>
</evidence>
<feature type="compositionally biased region" description="Low complexity" evidence="11">
    <location>
        <begin position="55"/>
        <end position="65"/>
    </location>
</feature>
<feature type="compositionally biased region" description="Polar residues" evidence="11">
    <location>
        <begin position="238"/>
        <end position="254"/>
    </location>
</feature>
<dbReference type="GO" id="GO:0035591">
    <property type="term" value="F:signaling adaptor activity"/>
    <property type="evidence" value="ECO:0007669"/>
    <property type="project" value="InterPro"/>
</dbReference>
<dbReference type="PANTHER" id="PTHR22998">
    <property type="entry name" value="SARM1"/>
    <property type="match status" value="1"/>
</dbReference>
<keyword evidence="5" id="KW-0399">Innate immunity</keyword>
<keyword evidence="9" id="KW-0520">NAD</keyword>
<evidence type="ECO:0000259" key="13">
    <source>
        <dbReference type="PROSITE" id="PS50105"/>
    </source>
</evidence>
<gene>
    <name evidence="14" type="ORF">TCAL_00518</name>
</gene>
<evidence type="ECO:0000256" key="7">
    <source>
        <dbReference type="ARBA" id="ARBA00022801"/>
    </source>
</evidence>
<evidence type="ECO:0000256" key="1">
    <source>
        <dbReference type="ARBA" id="ARBA00004496"/>
    </source>
</evidence>
<keyword evidence="8" id="KW-0391">Immunity</keyword>
<dbReference type="SMART" id="SM00255">
    <property type="entry name" value="TIR"/>
    <property type="match status" value="1"/>
</dbReference>
<feature type="region of interest" description="Disordered" evidence="11">
    <location>
        <begin position="225"/>
        <end position="254"/>
    </location>
</feature>
<dbReference type="FunFam" id="1.10.150.50:FF:000043">
    <property type="entry name" value="Sterile alpha and TIR motif-containing 1"/>
    <property type="match status" value="1"/>
</dbReference>
<dbReference type="GO" id="GO:0005737">
    <property type="term" value="C:cytoplasm"/>
    <property type="evidence" value="ECO:0007669"/>
    <property type="project" value="UniProtKB-SubCell"/>
</dbReference>
<dbReference type="GO" id="GO:0030425">
    <property type="term" value="C:dendrite"/>
    <property type="evidence" value="ECO:0007669"/>
    <property type="project" value="TreeGrafter"/>
</dbReference>
<protein>
    <recommendedName>
        <fullName evidence="3">ADP-ribosyl cyclase/cyclic ADP-ribose hydrolase</fullName>
        <ecNumber evidence="3">3.2.2.6</ecNumber>
    </recommendedName>
</protein>
<comment type="subcellular location">
    <subcellularLocation>
        <location evidence="1">Cytoplasm</location>
    </subcellularLocation>
</comment>
<sequence length="994" mass="110364">MPSISSARQNGTSRIPSVSRHQPFASALSSMDGSKPNSNINDLRNTMAEMQNMNTMSTASSSSSQHITTQRRSEFNRSMSSGVTGLMMPSPAGFAHTYHHPMKRHETSPAIIELPNQSPTEDSLLGEENGAGQSKTEKATANSSQVVRLQRNDLSYEENSAQSATTASMETADGTIATQASGSKHMSKKMTSEDLNFHHSSSASMSGAKLSSKNFGTIENMSSASSQRSSFSRGGTYLHQSSHQSASSKRISLTRSPSILSTNQIASLMNSTMTMEEIEQGLMRFDDLEQLTPNSNMKNVETTLVKYCGLMCSTVHAMKRNGNADMLSEWMSKINDLMIKAWEVPAFGHEIGNTLCSIMRKNGGLDILIENCVSEHRALQFNSAKLLQQCLVTENRGYVVDKGLDNVVEVAKAFSEDISNLSRSRVGTGILEHLFKHSETTCGDVIAMGGLDTIVNECKSTDVETLRHCASALANVAMYGGAENQEAMINCKVPSWLFPLAFHTDDTVKYYACLAIAALVANKEIEAAVQKSGTLELIEPFVQTHTPKAFAQVSATHSHGQSPNWLKRLLPVLTSHKEEARNLAAFHFCMEAEIKKQQGNTKLFKEIDAIESLKKVASSPNGIASKYAAQTLRLIGEEVPHKLSQQVPTWSVEDVREWVKQIGFPQYADSFTESRVDGDLLLQLSEEMLKEDIQMRNGILRRRFLRELTNLKRVADYSSCDPSNLNEFLQSLGQEYCVYTYDMINAGIDRDTLLNINDEQLLSECGIKNKIHRLKIQQGVKIERGEFSITDDSSIDKNLDVFISYRRSNGSQLASLLKVHLEIRNYSVFIDVDRLEAGKFDNNLLQSIRSAKNFVLVLTPGAFDRCVNDVEQHDWIHKEIACALQSQCNIIPVFDNFIMPEQAHLPETMRAVTAYNGIKWIHDYQEACVDKIDRFIRGDNSYMMDRFLNSQATTASGYGGSNSTYNRQNTYQRTPSNDNSTCSDELVNSSATPQ</sequence>
<dbReference type="SUPFAM" id="SSF52200">
    <property type="entry name" value="Toll/Interleukin receptor TIR domain"/>
    <property type="match status" value="1"/>
</dbReference>
<evidence type="ECO:0000256" key="8">
    <source>
        <dbReference type="ARBA" id="ARBA00022859"/>
    </source>
</evidence>
<keyword evidence="6" id="KW-0677">Repeat</keyword>
<dbReference type="GO" id="GO:0045087">
    <property type="term" value="P:innate immune response"/>
    <property type="evidence" value="ECO:0007669"/>
    <property type="project" value="UniProtKB-KW"/>
</dbReference>
<evidence type="ECO:0000256" key="9">
    <source>
        <dbReference type="ARBA" id="ARBA00023027"/>
    </source>
</evidence>
<dbReference type="Pfam" id="PF13676">
    <property type="entry name" value="TIR_2"/>
    <property type="match status" value="1"/>
</dbReference>
<dbReference type="SUPFAM" id="SSF47769">
    <property type="entry name" value="SAM/Pointed domain"/>
    <property type="match status" value="2"/>
</dbReference>
<dbReference type="GO" id="GO:0003953">
    <property type="term" value="F:NAD+ nucleosidase activity"/>
    <property type="evidence" value="ECO:0007669"/>
    <property type="project" value="InterPro"/>
</dbReference>
<dbReference type="EMBL" id="VCGU01000005">
    <property type="protein sequence ID" value="TRY74911.1"/>
    <property type="molecule type" value="Genomic_DNA"/>
</dbReference>
<dbReference type="OMA" id="KSCEVQT"/>
<evidence type="ECO:0000313" key="15">
    <source>
        <dbReference type="Proteomes" id="UP000318571"/>
    </source>
</evidence>
<dbReference type="InterPro" id="IPR000157">
    <property type="entry name" value="TIR_dom"/>
</dbReference>
<dbReference type="Gene3D" id="3.40.50.10140">
    <property type="entry name" value="Toll/interleukin-1 receptor homology (TIR) domain"/>
    <property type="match status" value="1"/>
</dbReference>
<dbReference type="InterPro" id="IPR039184">
    <property type="entry name" value="SARM1"/>
</dbReference>
<feature type="domain" description="TIR" evidence="12">
    <location>
        <begin position="797"/>
        <end position="940"/>
    </location>
</feature>
<evidence type="ECO:0000256" key="4">
    <source>
        <dbReference type="ARBA" id="ARBA00022490"/>
    </source>
</evidence>
<evidence type="ECO:0000313" key="14">
    <source>
        <dbReference type="EMBL" id="TRY74911.1"/>
    </source>
</evidence>
<dbReference type="STRING" id="6832.A0A553PB48"/>
<feature type="region of interest" description="Disordered" evidence="11">
    <location>
        <begin position="114"/>
        <end position="146"/>
    </location>
</feature>
<dbReference type="InterPro" id="IPR016024">
    <property type="entry name" value="ARM-type_fold"/>
</dbReference>
<dbReference type="PROSITE" id="PS50105">
    <property type="entry name" value="SAM_DOMAIN"/>
    <property type="match status" value="1"/>
</dbReference>